<comment type="caution">
    <text evidence="2">The sequence shown here is derived from an EMBL/GenBank/DDBJ whole genome shotgun (WGS) entry which is preliminary data.</text>
</comment>
<evidence type="ECO:0000313" key="2">
    <source>
        <dbReference type="EMBL" id="KAK9705346.1"/>
    </source>
</evidence>
<dbReference type="CDD" id="cd00303">
    <property type="entry name" value="retropepsin_like"/>
    <property type="match status" value="1"/>
</dbReference>
<dbReference type="PANTHER" id="PTHR33240:SF8">
    <property type="entry name" value="OS03G0439900 PROTEIN"/>
    <property type="match status" value="1"/>
</dbReference>
<evidence type="ECO:0000313" key="3">
    <source>
        <dbReference type="Proteomes" id="UP001443914"/>
    </source>
</evidence>
<dbReference type="Gene3D" id="2.40.70.10">
    <property type="entry name" value="Acid Proteases"/>
    <property type="match status" value="1"/>
</dbReference>
<dbReference type="InterPro" id="IPR021109">
    <property type="entry name" value="Peptidase_aspartic_dom_sf"/>
</dbReference>
<dbReference type="EMBL" id="JBDFQZ010000007">
    <property type="protein sequence ID" value="KAK9705346.1"/>
    <property type="molecule type" value="Genomic_DNA"/>
</dbReference>
<organism evidence="2 3">
    <name type="scientific">Saponaria officinalis</name>
    <name type="common">Common soapwort</name>
    <name type="synonym">Lychnis saponaria</name>
    <dbReference type="NCBI Taxonomy" id="3572"/>
    <lineage>
        <taxon>Eukaryota</taxon>
        <taxon>Viridiplantae</taxon>
        <taxon>Streptophyta</taxon>
        <taxon>Embryophyta</taxon>
        <taxon>Tracheophyta</taxon>
        <taxon>Spermatophyta</taxon>
        <taxon>Magnoliopsida</taxon>
        <taxon>eudicotyledons</taxon>
        <taxon>Gunneridae</taxon>
        <taxon>Pentapetalae</taxon>
        <taxon>Caryophyllales</taxon>
        <taxon>Caryophyllaceae</taxon>
        <taxon>Caryophylleae</taxon>
        <taxon>Saponaria</taxon>
    </lineage>
</organism>
<name>A0AAW1JN48_SAPOF</name>
<dbReference type="PANTHER" id="PTHR33240">
    <property type="entry name" value="OS08G0508500 PROTEIN"/>
    <property type="match status" value="1"/>
</dbReference>
<accession>A0AAW1JN48</accession>
<evidence type="ECO:0000256" key="1">
    <source>
        <dbReference type="SAM" id="MobiDB-lite"/>
    </source>
</evidence>
<keyword evidence="3" id="KW-1185">Reference proteome</keyword>
<protein>
    <submittedName>
        <fullName evidence="2">Uncharacterized protein</fullName>
    </submittedName>
</protein>
<reference evidence="2" key="1">
    <citation type="submission" date="2024-03" db="EMBL/GenBank/DDBJ databases">
        <title>WGS assembly of Saponaria officinalis var. Norfolk2.</title>
        <authorList>
            <person name="Jenkins J."/>
            <person name="Shu S."/>
            <person name="Grimwood J."/>
            <person name="Barry K."/>
            <person name="Goodstein D."/>
            <person name="Schmutz J."/>
            <person name="Leebens-Mack J."/>
            <person name="Osbourn A."/>
        </authorList>
    </citation>
    <scope>NUCLEOTIDE SEQUENCE [LARGE SCALE GENOMIC DNA]</scope>
    <source>
        <strain evidence="2">JIC</strain>
    </source>
</reference>
<proteinExistence type="predicted"/>
<dbReference type="Proteomes" id="UP001443914">
    <property type="component" value="Unassembled WGS sequence"/>
</dbReference>
<gene>
    <name evidence="2" type="ORF">RND81_07G049900</name>
</gene>
<dbReference type="AlphaFoldDB" id="A0AAW1JN48"/>
<sequence length="303" mass="33591">MGPTVRWPKKSNNPNTKKDTSKHCDFHNDFGHDTYDCIALRNEVAYLVKHGLLDDLIRNHDYRNPKTKKREENQAPPPPIHEVKFISGESEICGLTHSAAKRIAKEVKLKPPTTQVKNVTPVTFDNSDLQDIPDLHHDGLVIIIQIGTARVRRVLVDGGSSANLIMMDALKAMSINEDQIVKKSDILVGFSGETKSTMGEIYLPTYTEGVSSYEKFGVLDCLSSYNAILGRPWIHNVKGIPSTHHQCVKVPISWGTATIKGEAKSAQDCYMKALKTSRIDEPAILHVKPTTNSVADFTPGPEN</sequence>
<feature type="region of interest" description="Disordered" evidence="1">
    <location>
        <begin position="1"/>
        <end position="22"/>
    </location>
</feature>